<protein>
    <submittedName>
        <fullName evidence="1">Uncharacterized protein</fullName>
    </submittedName>
</protein>
<reference evidence="1" key="1">
    <citation type="journal article" date="2014" name="Front. Microbiol.">
        <title>High frequency of phylogenetically diverse reductive dehalogenase-homologous genes in deep subseafloor sedimentary metagenomes.</title>
        <authorList>
            <person name="Kawai M."/>
            <person name="Futagami T."/>
            <person name="Toyoda A."/>
            <person name="Takaki Y."/>
            <person name="Nishi S."/>
            <person name="Hori S."/>
            <person name="Arai W."/>
            <person name="Tsubouchi T."/>
            <person name="Morono Y."/>
            <person name="Uchiyama I."/>
            <person name="Ito T."/>
            <person name="Fujiyama A."/>
            <person name="Inagaki F."/>
            <person name="Takami H."/>
        </authorList>
    </citation>
    <scope>NUCLEOTIDE SEQUENCE</scope>
    <source>
        <strain evidence="1">Expedition CK06-06</strain>
    </source>
</reference>
<gene>
    <name evidence="1" type="ORF">S03H2_62338</name>
</gene>
<dbReference type="AlphaFoldDB" id="X1K4N2"/>
<sequence length="103" mass="11896">MSNVYGKKRRPGENEMKRIEELTKEKLEEYAAMLNRGEVELDEFMSGLIAVHGITRVEDATMNPREFLEHILSFGIPLDQIEMSDELRKQFEAMKNSASADFL</sequence>
<evidence type="ECO:0000313" key="1">
    <source>
        <dbReference type="EMBL" id="GAH77013.1"/>
    </source>
</evidence>
<accession>X1K4N2</accession>
<name>X1K4N2_9ZZZZ</name>
<proteinExistence type="predicted"/>
<comment type="caution">
    <text evidence="1">The sequence shown here is derived from an EMBL/GenBank/DDBJ whole genome shotgun (WGS) entry which is preliminary data.</text>
</comment>
<organism evidence="1">
    <name type="scientific">marine sediment metagenome</name>
    <dbReference type="NCBI Taxonomy" id="412755"/>
    <lineage>
        <taxon>unclassified sequences</taxon>
        <taxon>metagenomes</taxon>
        <taxon>ecological metagenomes</taxon>
    </lineage>
</organism>
<dbReference type="EMBL" id="BARU01040310">
    <property type="protein sequence ID" value="GAH77013.1"/>
    <property type="molecule type" value="Genomic_DNA"/>
</dbReference>